<proteinExistence type="predicted"/>
<keyword evidence="2" id="KW-0732">Signal</keyword>
<dbReference type="Proteomes" id="UP000192247">
    <property type="component" value="Unassembled WGS sequence"/>
</dbReference>
<evidence type="ECO:0000256" key="1">
    <source>
        <dbReference type="SAM" id="MobiDB-lite"/>
    </source>
</evidence>
<dbReference type="Pfam" id="PF00386">
    <property type="entry name" value="C1q"/>
    <property type="match status" value="1"/>
</dbReference>
<feature type="chain" id="PRO_5010700542" evidence="2">
    <location>
        <begin position="22"/>
        <end position="182"/>
    </location>
</feature>
<dbReference type="STRING" id="418985.A0A1V9XY94"/>
<dbReference type="Gene3D" id="2.60.120.40">
    <property type="match status" value="1"/>
</dbReference>
<keyword evidence="5" id="KW-1185">Reference proteome</keyword>
<evidence type="ECO:0000259" key="3">
    <source>
        <dbReference type="Pfam" id="PF00386"/>
    </source>
</evidence>
<dbReference type="EMBL" id="MNPL01002237">
    <property type="protein sequence ID" value="OQR78431.1"/>
    <property type="molecule type" value="Genomic_DNA"/>
</dbReference>
<comment type="caution">
    <text evidence="4">The sequence shown here is derived from an EMBL/GenBank/DDBJ whole genome shotgun (WGS) entry which is preliminary data.</text>
</comment>
<reference evidence="4 5" key="1">
    <citation type="journal article" date="2017" name="Gigascience">
        <title>Draft genome of the honey bee ectoparasitic mite, Tropilaelaps mercedesae, is shaped by the parasitic life history.</title>
        <authorList>
            <person name="Dong X."/>
            <person name="Armstrong S.D."/>
            <person name="Xia D."/>
            <person name="Makepeace B.L."/>
            <person name="Darby A.C."/>
            <person name="Kadowaki T."/>
        </authorList>
    </citation>
    <scope>NUCLEOTIDE SEQUENCE [LARGE SCALE GENOMIC DNA]</scope>
    <source>
        <strain evidence="4">Wuxi-XJTLU</strain>
    </source>
</reference>
<feature type="region of interest" description="Disordered" evidence="1">
    <location>
        <begin position="153"/>
        <end position="182"/>
    </location>
</feature>
<dbReference type="InParanoid" id="A0A1V9XY94"/>
<feature type="signal peptide" evidence="2">
    <location>
        <begin position="1"/>
        <end position="21"/>
    </location>
</feature>
<dbReference type="AlphaFoldDB" id="A0A1V9XY94"/>
<name>A0A1V9XY94_9ACAR</name>
<feature type="compositionally biased region" description="Polar residues" evidence="1">
    <location>
        <begin position="154"/>
        <end position="167"/>
    </location>
</feature>
<evidence type="ECO:0000256" key="2">
    <source>
        <dbReference type="SAM" id="SignalP"/>
    </source>
</evidence>
<gene>
    <name evidence="4" type="ORF">BIW11_00303</name>
</gene>
<accession>A0A1V9XY94</accession>
<feature type="domain" description="C1q" evidence="3">
    <location>
        <begin position="36"/>
        <end position="110"/>
    </location>
</feature>
<evidence type="ECO:0000313" key="4">
    <source>
        <dbReference type="EMBL" id="OQR78431.1"/>
    </source>
</evidence>
<organism evidence="4 5">
    <name type="scientific">Tropilaelaps mercedesae</name>
    <dbReference type="NCBI Taxonomy" id="418985"/>
    <lineage>
        <taxon>Eukaryota</taxon>
        <taxon>Metazoa</taxon>
        <taxon>Ecdysozoa</taxon>
        <taxon>Arthropoda</taxon>
        <taxon>Chelicerata</taxon>
        <taxon>Arachnida</taxon>
        <taxon>Acari</taxon>
        <taxon>Parasitiformes</taxon>
        <taxon>Mesostigmata</taxon>
        <taxon>Gamasina</taxon>
        <taxon>Dermanyssoidea</taxon>
        <taxon>Laelapidae</taxon>
        <taxon>Tropilaelaps</taxon>
    </lineage>
</organism>
<sequence>MWFSGTLSLATLGFLSAVALGQQVGFMMARGKLRGNYIGFELLSTSVQAELDQEVGAFRCSKPGLFYFSFTAIPPRESALRVSLRKNRIPVTTLFASSGGHTSVTGSMLLCGFRVDTNADELNPSFRTVPAVTDGEFSPADEKDKITTMFHGNRVTNHSSPVKTTTCKPRMKSKTMSQRNNQ</sequence>
<dbReference type="OrthoDB" id="10070467at2759"/>
<protein>
    <submittedName>
        <fullName evidence="4">Complement C1q protein 3-like</fullName>
    </submittedName>
</protein>
<evidence type="ECO:0000313" key="5">
    <source>
        <dbReference type="Proteomes" id="UP000192247"/>
    </source>
</evidence>
<dbReference type="InterPro" id="IPR008983">
    <property type="entry name" value="Tumour_necrosis_fac-like_dom"/>
</dbReference>
<dbReference type="SUPFAM" id="SSF49842">
    <property type="entry name" value="TNF-like"/>
    <property type="match status" value="1"/>
</dbReference>
<dbReference type="InterPro" id="IPR001073">
    <property type="entry name" value="C1q_dom"/>
</dbReference>